<evidence type="ECO:0000313" key="2">
    <source>
        <dbReference type="Proteomes" id="UP000256269"/>
    </source>
</evidence>
<dbReference type="AlphaFoldDB" id="A0A3E0GT50"/>
<dbReference type="EMBL" id="QUNO01000032">
    <property type="protein sequence ID" value="REH26455.1"/>
    <property type="molecule type" value="Genomic_DNA"/>
</dbReference>
<proteinExistence type="predicted"/>
<reference evidence="1 2" key="1">
    <citation type="submission" date="2018-08" db="EMBL/GenBank/DDBJ databases">
        <title>Genomic Encyclopedia of Archaeal and Bacterial Type Strains, Phase II (KMG-II): from individual species to whole genera.</title>
        <authorList>
            <person name="Goeker M."/>
        </authorList>
    </citation>
    <scope>NUCLEOTIDE SEQUENCE [LARGE SCALE GENOMIC DNA]</scope>
    <source>
        <strain evidence="1 2">DSM 45791</strain>
    </source>
</reference>
<dbReference type="RefSeq" id="WP_116181881.1">
    <property type="nucleotide sequence ID" value="NZ_CP144375.1"/>
</dbReference>
<dbReference type="Proteomes" id="UP000256269">
    <property type="component" value="Unassembled WGS sequence"/>
</dbReference>
<sequence length="88" mass="9733">MDVKPVKPEDVLPDGQDGTEMYGEYVRKGSVAAFVGNVRALAATEPSTPQWEAIVAQLRELKPALERIGVLEVFELRDPEVRVLVQTL</sequence>
<dbReference type="OrthoDB" id="1453999at2"/>
<name>A0A3E0GT50_9PSEU</name>
<organism evidence="1 2">
    <name type="scientific">Kutzneria buriramensis</name>
    <dbReference type="NCBI Taxonomy" id="1045776"/>
    <lineage>
        <taxon>Bacteria</taxon>
        <taxon>Bacillati</taxon>
        <taxon>Actinomycetota</taxon>
        <taxon>Actinomycetes</taxon>
        <taxon>Pseudonocardiales</taxon>
        <taxon>Pseudonocardiaceae</taxon>
        <taxon>Kutzneria</taxon>
    </lineage>
</organism>
<keyword evidence="2" id="KW-1185">Reference proteome</keyword>
<gene>
    <name evidence="1" type="ORF">BCF44_13226</name>
</gene>
<protein>
    <submittedName>
        <fullName evidence="1">Uncharacterized protein</fullName>
    </submittedName>
</protein>
<comment type="caution">
    <text evidence="1">The sequence shown here is derived from an EMBL/GenBank/DDBJ whole genome shotgun (WGS) entry which is preliminary data.</text>
</comment>
<evidence type="ECO:0000313" key="1">
    <source>
        <dbReference type="EMBL" id="REH26455.1"/>
    </source>
</evidence>
<accession>A0A3E0GT50</accession>